<evidence type="ECO:0000256" key="2">
    <source>
        <dbReference type="ARBA" id="ARBA00023125"/>
    </source>
</evidence>
<evidence type="ECO:0000259" key="4">
    <source>
        <dbReference type="PROSITE" id="PS50043"/>
    </source>
</evidence>
<dbReference type="AlphaFoldDB" id="A0A3G9IAG7"/>
<dbReference type="InterPro" id="IPR039420">
    <property type="entry name" value="WalR-like"/>
</dbReference>
<dbReference type="GO" id="GO:0003677">
    <property type="term" value="F:DNA binding"/>
    <property type="evidence" value="ECO:0007669"/>
    <property type="project" value="UniProtKB-KW"/>
</dbReference>
<name>A0A3G9IAG7_9ACTN</name>
<reference evidence="5 6" key="1">
    <citation type="submission" date="2018-11" db="EMBL/GenBank/DDBJ databases">
        <title>Complete genome sequence of Nocardioides baekrokdamisoli strain KCTC 39748.</title>
        <authorList>
            <person name="Kang S.W."/>
            <person name="Lee K.C."/>
            <person name="Kim K.K."/>
            <person name="Kim J.S."/>
            <person name="Kim D.S."/>
            <person name="Ko S.H."/>
            <person name="Yang S.H."/>
            <person name="Shin Y.K."/>
            <person name="Lee J.S."/>
        </authorList>
    </citation>
    <scope>NUCLEOTIDE SEQUENCE [LARGE SCALE GENOMIC DNA]</scope>
    <source>
        <strain evidence="5 6">KCTC 39748</strain>
    </source>
</reference>
<accession>A0A3G9IAG7</accession>
<feature type="domain" description="HTH luxR-type" evidence="4">
    <location>
        <begin position="470"/>
        <end position="535"/>
    </location>
</feature>
<dbReference type="CDD" id="cd06170">
    <property type="entry name" value="LuxR_C_like"/>
    <property type="match status" value="1"/>
</dbReference>
<dbReference type="GO" id="GO:0006355">
    <property type="term" value="P:regulation of DNA-templated transcription"/>
    <property type="evidence" value="ECO:0007669"/>
    <property type="project" value="InterPro"/>
</dbReference>
<dbReference type="KEGG" id="nbe:Back2_00140"/>
<protein>
    <recommendedName>
        <fullName evidence="4">HTH luxR-type domain-containing protein</fullName>
    </recommendedName>
</protein>
<gene>
    <name evidence="5" type="ORF">Back2_00140</name>
</gene>
<dbReference type="RefSeq" id="WP_125565581.1">
    <property type="nucleotide sequence ID" value="NZ_AP019307.1"/>
</dbReference>
<evidence type="ECO:0000256" key="1">
    <source>
        <dbReference type="ARBA" id="ARBA00023015"/>
    </source>
</evidence>
<dbReference type="Proteomes" id="UP000271573">
    <property type="component" value="Chromosome"/>
</dbReference>
<keyword evidence="2" id="KW-0238">DNA-binding</keyword>
<dbReference type="InterPro" id="IPR000792">
    <property type="entry name" value="Tscrpt_reg_LuxR_C"/>
</dbReference>
<organism evidence="5 6">
    <name type="scientific">Nocardioides baekrokdamisoli</name>
    <dbReference type="NCBI Taxonomy" id="1804624"/>
    <lineage>
        <taxon>Bacteria</taxon>
        <taxon>Bacillati</taxon>
        <taxon>Actinomycetota</taxon>
        <taxon>Actinomycetes</taxon>
        <taxon>Propionibacteriales</taxon>
        <taxon>Nocardioidaceae</taxon>
        <taxon>Nocardioides</taxon>
    </lineage>
</organism>
<dbReference type="Gene3D" id="1.25.40.10">
    <property type="entry name" value="Tetratricopeptide repeat domain"/>
    <property type="match status" value="1"/>
</dbReference>
<keyword evidence="6" id="KW-1185">Reference proteome</keyword>
<dbReference type="EMBL" id="AP019307">
    <property type="protein sequence ID" value="BBH15727.1"/>
    <property type="molecule type" value="Genomic_DNA"/>
</dbReference>
<evidence type="ECO:0000256" key="3">
    <source>
        <dbReference type="ARBA" id="ARBA00023163"/>
    </source>
</evidence>
<keyword evidence="1" id="KW-0805">Transcription regulation</keyword>
<dbReference type="InterPro" id="IPR016032">
    <property type="entry name" value="Sig_transdc_resp-reg_C-effctor"/>
</dbReference>
<dbReference type="PROSITE" id="PS50043">
    <property type="entry name" value="HTH_LUXR_2"/>
    <property type="match status" value="1"/>
</dbReference>
<dbReference type="InterPro" id="IPR036388">
    <property type="entry name" value="WH-like_DNA-bd_sf"/>
</dbReference>
<dbReference type="Pfam" id="PF00196">
    <property type="entry name" value="GerE"/>
    <property type="match status" value="1"/>
</dbReference>
<evidence type="ECO:0000313" key="5">
    <source>
        <dbReference type="EMBL" id="BBH15727.1"/>
    </source>
</evidence>
<sequence length="538" mass="57084">MGNDDVVVRGREAFERRDWLTAYEGLSAAGSGALRAADFADLATAAYLLCRHDDCVAAMQRAHQTYLAGGDLEPAVRTAFWLSVVLRQNGEFAVANGWIARAERLAEDLPEASVERGYLEFARLMRDVLSGDHAAAADRAERVVEVGRRFGDANLVGCGLMSRGRRAIYSGDLVGGFGFLDEAMVSVIAGEMSPLLAGMVLCSSIEACQELGEFGRVAQWTHALDAWCADQRGLEMFTGTCSLHKGQVAAMHGDLAGAVVEFEESIERFKHGGRPRPLGCAYAELGDVLRVQGRHAEAAEALRLASESGWDPVPQQAALDLACGRRADAAAAGRRMLSRAGTPIHRAQKLVSVVDLLLGDGDVDGAADVVRELSTVVARLGTVQLRAHAARAEGAWALAASDPARAEVSLRHAIDLFLESGHAYAAARARLLLADALAALGGHAESSRQADIGRTALMAMGAAVPAAVLARTDVGGLTERQLEVLRLVAAGQSNRDIGRDLHLSEKTVARHLSNIFLKLDVQSRTAAAAYAFAHGVAN</sequence>
<dbReference type="SUPFAM" id="SSF46894">
    <property type="entry name" value="C-terminal effector domain of the bipartite response regulators"/>
    <property type="match status" value="1"/>
</dbReference>
<dbReference type="Gene3D" id="1.10.10.10">
    <property type="entry name" value="Winged helix-like DNA-binding domain superfamily/Winged helix DNA-binding domain"/>
    <property type="match status" value="1"/>
</dbReference>
<dbReference type="OrthoDB" id="27092at2"/>
<dbReference type="PANTHER" id="PTHR43214:SF41">
    <property type="entry name" value="NITRATE_NITRITE RESPONSE REGULATOR PROTEIN NARP"/>
    <property type="match status" value="1"/>
</dbReference>
<dbReference type="PANTHER" id="PTHR43214">
    <property type="entry name" value="TWO-COMPONENT RESPONSE REGULATOR"/>
    <property type="match status" value="1"/>
</dbReference>
<proteinExistence type="predicted"/>
<keyword evidence="3" id="KW-0804">Transcription</keyword>
<dbReference type="PROSITE" id="PS00622">
    <property type="entry name" value="HTH_LUXR_1"/>
    <property type="match status" value="1"/>
</dbReference>
<dbReference type="PRINTS" id="PR00038">
    <property type="entry name" value="HTHLUXR"/>
</dbReference>
<dbReference type="InterPro" id="IPR011990">
    <property type="entry name" value="TPR-like_helical_dom_sf"/>
</dbReference>
<dbReference type="SUPFAM" id="SSF48452">
    <property type="entry name" value="TPR-like"/>
    <property type="match status" value="1"/>
</dbReference>
<evidence type="ECO:0000313" key="6">
    <source>
        <dbReference type="Proteomes" id="UP000271573"/>
    </source>
</evidence>
<dbReference type="SMART" id="SM00421">
    <property type="entry name" value="HTH_LUXR"/>
    <property type="match status" value="1"/>
</dbReference>